<feature type="domain" description="Thioredoxin" evidence="7">
    <location>
        <begin position="41"/>
        <end position="228"/>
    </location>
</feature>
<organism evidence="8 9">
    <name type="scientific">Corallococcus coralloides</name>
    <name type="common">Myxococcus coralloides</name>
    <dbReference type="NCBI Taxonomy" id="184914"/>
    <lineage>
        <taxon>Bacteria</taxon>
        <taxon>Pseudomonadati</taxon>
        <taxon>Myxococcota</taxon>
        <taxon>Myxococcia</taxon>
        <taxon>Myxococcales</taxon>
        <taxon>Cystobacterineae</taxon>
        <taxon>Myxococcaceae</taxon>
        <taxon>Corallococcus</taxon>
    </lineage>
</organism>
<feature type="region of interest" description="Disordered" evidence="6">
    <location>
        <begin position="32"/>
        <end position="52"/>
    </location>
</feature>
<dbReference type="AlphaFoldDB" id="A0A410RRI1"/>
<evidence type="ECO:0000256" key="6">
    <source>
        <dbReference type="SAM" id="MobiDB-lite"/>
    </source>
</evidence>
<keyword evidence="3" id="KW-0560">Oxidoreductase</keyword>
<accession>A0A410RRI1</accession>
<protein>
    <submittedName>
        <fullName evidence="8">DSBA-like thioredoxin domain-containing protein</fullName>
    </submittedName>
</protein>
<dbReference type="Pfam" id="PF13462">
    <property type="entry name" value="Thioredoxin_4"/>
    <property type="match status" value="3"/>
</dbReference>
<evidence type="ECO:0000256" key="5">
    <source>
        <dbReference type="ARBA" id="ARBA00023284"/>
    </source>
</evidence>
<evidence type="ECO:0000256" key="2">
    <source>
        <dbReference type="ARBA" id="ARBA00022729"/>
    </source>
</evidence>
<evidence type="ECO:0000256" key="1">
    <source>
        <dbReference type="ARBA" id="ARBA00005791"/>
    </source>
</evidence>
<dbReference type="PANTHER" id="PTHR13887">
    <property type="entry name" value="GLUTATHIONE S-TRANSFERASE KAPPA"/>
    <property type="match status" value="1"/>
</dbReference>
<keyword evidence="5" id="KW-0676">Redox-active center</keyword>
<evidence type="ECO:0000256" key="4">
    <source>
        <dbReference type="ARBA" id="ARBA00023157"/>
    </source>
</evidence>
<reference evidence="8 9" key="1">
    <citation type="submission" date="2018-12" db="EMBL/GenBank/DDBJ databases">
        <title>Complete Genome Sequence of the Corallopyronin A producing Myxobacterium Corallococcus coralloides B035.</title>
        <authorList>
            <person name="Bouhired S.M."/>
            <person name="Rupp O."/>
            <person name="Blom J."/>
            <person name="Schaeberle T.F."/>
            <person name="Kehraus S."/>
            <person name="Schiefer A."/>
            <person name="Pfarr K."/>
            <person name="Goesmann A."/>
            <person name="Hoerauf A."/>
            <person name="Koenig G.M."/>
        </authorList>
    </citation>
    <scope>NUCLEOTIDE SEQUENCE [LARGE SCALE GENOMIC DNA]</scope>
    <source>
        <strain evidence="8 9">B035</strain>
    </source>
</reference>
<dbReference type="GO" id="GO:0016491">
    <property type="term" value="F:oxidoreductase activity"/>
    <property type="evidence" value="ECO:0007669"/>
    <property type="project" value="UniProtKB-KW"/>
</dbReference>
<name>A0A410RRI1_CORCK</name>
<feature type="compositionally biased region" description="Low complexity" evidence="6">
    <location>
        <begin position="42"/>
        <end position="52"/>
    </location>
</feature>
<dbReference type="Gene3D" id="3.40.30.10">
    <property type="entry name" value="Glutaredoxin"/>
    <property type="match status" value="3"/>
</dbReference>
<evidence type="ECO:0000313" key="8">
    <source>
        <dbReference type="EMBL" id="QAT84401.1"/>
    </source>
</evidence>
<dbReference type="InterPro" id="IPR036249">
    <property type="entry name" value="Thioredoxin-like_sf"/>
</dbReference>
<sequence>MAQEHSQPMKPNVIVALLVGLVLGFVGGRAATGSKPNTGNTPPAAQAANKPARAVDPTVFKVPVDGAPTKGSVNALVTIVEFSDYECPFCSRAHNTVEQLLKDYGSKLRVVMRQNPLSFHSHARPAALAALAAGEQGKYWDMHNLLFANNKKLDGESLEGYAKQLGLDVARWKADMASERLGATIDKDQALAQQMGASGTPAFFINGRFLSGAQPIGNFKALIDEELAKAEGLVKSGVAPSQVYARTIAKGVERAPAKAGQQQAEPPAAAKKIEIPSDSPSFGPATAKVTIVEWSDFECPFCSRAVPTLNKIKDTYGKDVRVVFRHQPLPMHSNAKIAAQASMAAHEQGKFWEMHDKLFANQRALDRASLEKYAQELGLDMNKFKAALESSKISAKVDADSAAGSAVGANGTPAFFINGRFLSGAQPFEAFKPLIDQEIAKADKALAAGTKAEDLYARLNQDNVNAAPAAPAAPAEPAVQKVEVGNAPVRGPKNAPVTIVAWSDFECPFCSRAVPTIEQVEKAYKGKVKFAFKHQPLPFHQNAKLAAVASMAANEQGKFWEMHDKLFANQRALDRASLEKYAQEIGLNVSKFKTDLDSSKYDKQIEADMADGSAKGANGTPTFFINGRTLVGAQPFEAFKKVIDEELKKAGVVMAAEAK</sequence>
<proteinExistence type="inferred from homology"/>
<evidence type="ECO:0000256" key="3">
    <source>
        <dbReference type="ARBA" id="ARBA00023002"/>
    </source>
</evidence>
<keyword evidence="4" id="KW-1015">Disulfide bond</keyword>
<evidence type="ECO:0000313" key="9">
    <source>
        <dbReference type="Proteomes" id="UP000288758"/>
    </source>
</evidence>
<dbReference type="PROSITE" id="PS51352">
    <property type="entry name" value="THIOREDOXIN_2"/>
    <property type="match status" value="3"/>
</dbReference>
<dbReference type="PANTHER" id="PTHR13887:SF14">
    <property type="entry name" value="DISULFIDE BOND FORMATION PROTEIN D"/>
    <property type="match status" value="1"/>
</dbReference>
<comment type="similarity">
    <text evidence="1">Belongs to the thioredoxin family. DsbA subfamily.</text>
</comment>
<feature type="domain" description="Thioredoxin" evidence="7">
    <location>
        <begin position="253"/>
        <end position="440"/>
    </location>
</feature>
<dbReference type="InterPro" id="IPR013766">
    <property type="entry name" value="Thioredoxin_domain"/>
</dbReference>
<gene>
    <name evidence="8" type="primary">nhaA3</name>
    <name evidence="8" type="ORF">EJ065_2831</name>
</gene>
<feature type="domain" description="Thioredoxin" evidence="7">
    <location>
        <begin position="464"/>
        <end position="648"/>
    </location>
</feature>
<evidence type="ECO:0000259" key="7">
    <source>
        <dbReference type="PROSITE" id="PS51352"/>
    </source>
</evidence>
<dbReference type="Proteomes" id="UP000288758">
    <property type="component" value="Chromosome"/>
</dbReference>
<keyword evidence="2" id="KW-0732">Signal</keyword>
<dbReference type="EMBL" id="CP034669">
    <property type="protein sequence ID" value="QAT84401.1"/>
    <property type="molecule type" value="Genomic_DNA"/>
</dbReference>
<dbReference type="SUPFAM" id="SSF52833">
    <property type="entry name" value="Thioredoxin-like"/>
    <property type="match status" value="3"/>
</dbReference>
<dbReference type="InterPro" id="IPR012336">
    <property type="entry name" value="Thioredoxin-like_fold"/>
</dbReference>